<dbReference type="PROSITE" id="PS51257">
    <property type="entry name" value="PROKAR_LIPOPROTEIN"/>
    <property type="match status" value="1"/>
</dbReference>
<organism evidence="2 3">
    <name type="scientific">Paraburkholderia azotifigens</name>
    <dbReference type="NCBI Taxonomy" id="2057004"/>
    <lineage>
        <taxon>Bacteria</taxon>
        <taxon>Pseudomonadati</taxon>
        <taxon>Pseudomonadota</taxon>
        <taxon>Betaproteobacteria</taxon>
        <taxon>Burkholderiales</taxon>
        <taxon>Burkholderiaceae</taxon>
        <taxon>Paraburkholderia</taxon>
    </lineage>
</organism>
<evidence type="ECO:0008006" key="4">
    <source>
        <dbReference type="Google" id="ProtNLM"/>
    </source>
</evidence>
<feature type="signal peptide" evidence="1">
    <location>
        <begin position="1"/>
        <end position="27"/>
    </location>
</feature>
<evidence type="ECO:0000313" key="2">
    <source>
        <dbReference type="EMBL" id="TXC84442.1"/>
    </source>
</evidence>
<feature type="chain" id="PRO_5022878989" description="DUF1311 domain-containing protein" evidence="1">
    <location>
        <begin position="28"/>
        <end position="158"/>
    </location>
</feature>
<comment type="caution">
    <text evidence="2">The sequence shown here is derived from an EMBL/GenBank/DDBJ whole genome shotgun (WGS) entry which is preliminary data.</text>
</comment>
<keyword evidence="1" id="KW-0732">Signal</keyword>
<gene>
    <name evidence="2" type="ORF">FRZ40_29625</name>
</gene>
<dbReference type="AlphaFoldDB" id="A0A5C6VGD5"/>
<evidence type="ECO:0000313" key="3">
    <source>
        <dbReference type="Proteomes" id="UP000321776"/>
    </source>
</evidence>
<sequence length="158" mass="17017">MRGREGGILTRAPDLLCVALTASILLAACATASREAAFRNEEVELSRARHEASIACETTVACDKAWARTRTFIETHSATRIVQADSSSIQTALPHAFGFVYLAATRSADEAGHIVIHLKAMCRGMYASDGGAGLLYSTCARSIESAQAEFHAWVEEDR</sequence>
<reference evidence="2 3" key="1">
    <citation type="journal article" date="2018" name="Int. J. Syst. Evol. Microbiol.">
        <title>Paraburkholderia azotifigens sp. nov., a nitrogen-fixing bacterium isolated from paddy soil.</title>
        <authorList>
            <person name="Choi G.M."/>
            <person name="Im W.T."/>
        </authorList>
    </citation>
    <scope>NUCLEOTIDE SEQUENCE [LARGE SCALE GENOMIC DNA]</scope>
    <source>
        <strain evidence="2 3">NF 2-5-3</strain>
    </source>
</reference>
<proteinExistence type="predicted"/>
<dbReference type="EMBL" id="VOQS01000003">
    <property type="protein sequence ID" value="TXC84442.1"/>
    <property type="molecule type" value="Genomic_DNA"/>
</dbReference>
<evidence type="ECO:0000256" key="1">
    <source>
        <dbReference type="SAM" id="SignalP"/>
    </source>
</evidence>
<name>A0A5C6VGD5_9BURK</name>
<dbReference type="Proteomes" id="UP000321776">
    <property type="component" value="Unassembled WGS sequence"/>
</dbReference>
<protein>
    <recommendedName>
        <fullName evidence="4">DUF1311 domain-containing protein</fullName>
    </recommendedName>
</protein>
<accession>A0A5C6VGD5</accession>